<evidence type="ECO:0000256" key="4">
    <source>
        <dbReference type="ARBA" id="ARBA00022679"/>
    </source>
</evidence>
<reference evidence="12" key="1">
    <citation type="submission" date="2018-06" db="EMBL/GenBank/DDBJ databases">
        <authorList>
            <person name="Zhirakovskaya E."/>
        </authorList>
    </citation>
    <scope>NUCLEOTIDE SEQUENCE</scope>
</reference>
<evidence type="ECO:0000256" key="1">
    <source>
        <dbReference type="ARBA" id="ARBA00000085"/>
    </source>
</evidence>
<dbReference type="InterPro" id="IPR001789">
    <property type="entry name" value="Sig_transdc_resp-reg_receiver"/>
</dbReference>
<dbReference type="PROSITE" id="PS51832">
    <property type="entry name" value="HD_GYP"/>
    <property type="match status" value="1"/>
</dbReference>
<evidence type="ECO:0000259" key="10">
    <source>
        <dbReference type="PROSITE" id="PS50110"/>
    </source>
</evidence>
<gene>
    <name evidence="12" type="ORF">MNBD_GAMMA20-2293</name>
</gene>
<dbReference type="SMART" id="SM00471">
    <property type="entry name" value="HDc"/>
    <property type="match status" value="1"/>
</dbReference>
<dbReference type="EC" id="2.7.13.3" evidence="2"/>
<dbReference type="FunFam" id="3.40.50.2300:FF:000121">
    <property type="entry name" value="Sensor histidine kinase RcsC"/>
    <property type="match status" value="1"/>
</dbReference>
<protein>
    <recommendedName>
        <fullName evidence="2">histidine kinase</fullName>
        <ecNumber evidence="2">2.7.13.3</ecNumber>
    </recommendedName>
</protein>
<feature type="domain" description="HD-GYP" evidence="11">
    <location>
        <begin position="171"/>
        <end position="381"/>
    </location>
</feature>
<keyword evidence="4" id="KW-0808">Transferase</keyword>
<dbReference type="GO" id="GO:0000160">
    <property type="term" value="P:phosphorelay signal transduction system"/>
    <property type="evidence" value="ECO:0007669"/>
    <property type="project" value="UniProtKB-KW"/>
</dbReference>
<evidence type="ECO:0000313" key="12">
    <source>
        <dbReference type="EMBL" id="VAW98819.1"/>
    </source>
</evidence>
<dbReference type="Pfam" id="PF00072">
    <property type="entry name" value="Response_reg"/>
    <property type="match status" value="1"/>
</dbReference>
<evidence type="ECO:0000256" key="5">
    <source>
        <dbReference type="ARBA" id="ARBA00022741"/>
    </source>
</evidence>
<comment type="catalytic activity">
    <reaction evidence="1">
        <text>ATP + protein L-histidine = ADP + protein N-phospho-L-histidine.</text>
        <dbReference type="EC" id="2.7.13.3"/>
    </reaction>
</comment>
<dbReference type="InterPro" id="IPR003607">
    <property type="entry name" value="HD/PDEase_dom"/>
</dbReference>
<feature type="coiled-coil region" evidence="9">
    <location>
        <begin position="139"/>
        <end position="177"/>
    </location>
</feature>
<evidence type="ECO:0000256" key="8">
    <source>
        <dbReference type="ARBA" id="ARBA00023012"/>
    </source>
</evidence>
<dbReference type="SMART" id="SM00448">
    <property type="entry name" value="REC"/>
    <property type="match status" value="1"/>
</dbReference>
<evidence type="ECO:0000256" key="9">
    <source>
        <dbReference type="SAM" id="Coils"/>
    </source>
</evidence>
<proteinExistence type="predicted"/>
<keyword evidence="8" id="KW-0902">Two-component regulatory system</keyword>
<keyword evidence="6" id="KW-0418">Kinase</keyword>
<keyword evidence="5" id="KW-0547">Nucleotide-binding</keyword>
<feature type="domain" description="Response regulatory" evidence="10">
    <location>
        <begin position="21"/>
        <end position="137"/>
    </location>
</feature>
<sequence>MVDVIQASAAKTVAGDVSCFRILIADDIETNRDLLCRRLGKMGFRLSTANNGLEALESLAREPVDLLLLDLMMPAMGGIEVLQRMRQDVRYRDIPVIMITANDDEENAVRCIDMGAEDYLVKPVNYTMLRARVNACLERKRLRDQEVRYRGRIKRQNDELEERVHRQVREISESQLATIFAMSKLAESRDPETGKHLERMREYCRLLSRQLGRTATYHAEIDEAFVDNIYAASSLHDIGKVGVDDAVLLKPGKLTEEEWVLMRRHPVLGADTLREVDQQHPGNSFIRIGIDIAESHHEKWDGSGYPYGKRKKEIPLVGRILALGDVYDALTSQRCYKKAFSHERSRLIIEEGEGRHFDPDVVQAFREVETEFLRVRQNFQDAEV</sequence>
<dbReference type="Gene3D" id="3.40.50.2300">
    <property type="match status" value="1"/>
</dbReference>
<dbReference type="AlphaFoldDB" id="A0A3B1AKF0"/>
<keyword evidence="9" id="KW-0175">Coiled coil</keyword>
<keyword evidence="7" id="KW-0067">ATP-binding</keyword>
<evidence type="ECO:0000256" key="3">
    <source>
        <dbReference type="ARBA" id="ARBA00022553"/>
    </source>
</evidence>
<dbReference type="InterPro" id="IPR037522">
    <property type="entry name" value="HD_GYP_dom"/>
</dbReference>
<accession>A0A3B1AKF0</accession>
<dbReference type="SUPFAM" id="SSF109604">
    <property type="entry name" value="HD-domain/PDEase-like"/>
    <property type="match status" value="1"/>
</dbReference>
<dbReference type="PANTHER" id="PTHR45228">
    <property type="entry name" value="CYCLIC DI-GMP PHOSPHODIESTERASE TM_0186-RELATED"/>
    <property type="match status" value="1"/>
</dbReference>
<keyword evidence="3" id="KW-0597">Phosphoprotein</keyword>
<dbReference type="PROSITE" id="PS50110">
    <property type="entry name" value="RESPONSE_REGULATORY"/>
    <property type="match status" value="1"/>
</dbReference>
<dbReference type="SUPFAM" id="SSF52172">
    <property type="entry name" value="CheY-like"/>
    <property type="match status" value="1"/>
</dbReference>
<dbReference type="GO" id="GO:0004673">
    <property type="term" value="F:protein histidine kinase activity"/>
    <property type="evidence" value="ECO:0007669"/>
    <property type="project" value="UniProtKB-EC"/>
</dbReference>
<name>A0A3B1AKF0_9ZZZZ</name>
<dbReference type="InterPro" id="IPR011006">
    <property type="entry name" value="CheY-like_superfamily"/>
</dbReference>
<dbReference type="CDD" id="cd00077">
    <property type="entry name" value="HDc"/>
    <property type="match status" value="1"/>
</dbReference>
<dbReference type="GO" id="GO:0005524">
    <property type="term" value="F:ATP binding"/>
    <property type="evidence" value="ECO:0007669"/>
    <property type="project" value="UniProtKB-KW"/>
</dbReference>
<dbReference type="Gene3D" id="1.10.3210.10">
    <property type="entry name" value="Hypothetical protein af1432"/>
    <property type="match status" value="1"/>
</dbReference>
<dbReference type="EMBL" id="UOFU01000154">
    <property type="protein sequence ID" value="VAW98819.1"/>
    <property type="molecule type" value="Genomic_DNA"/>
</dbReference>
<evidence type="ECO:0000256" key="7">
    <source>
        <dbReference type="ARBA" id="ARBA00022840"/>
    </source>
</evidence>
<evidence type="ECO:0000256" key="2">
    <source>
        <dbReference type="ARBA" id="ARBA00012438"/>
    </source>
</evidence>
<evidence type="ECO:0000256" key="6">
    <source>
        <dbReference type="ARBA" id="ARBA00022777"/>
    </source>
</evidence>
<dbReference type="Pfam" id="PF13487">
    <property type="entry name" value="HD_5"/>
    <property type="match status" value="1"/>
</dbReference>
<evidence type="ECO:0000259" key="11">
    <source>
        <dbReference type="PROSITE" id="PS51832"/>
    </source>
</evidence>
<dbReference type="InterPro" id="IPR052020">
    <property type="entry name" value="Cyclic_di-GMP/3'3'-cGAMP_PDE"/>
</dbReference>
<organism evidence="12">
    <name type="scientific">hydrothermal vent metagenome</name>
    <dbReference type="NCBI Taxonomy" id="652676"/>
    <lineage>
        <taxon>unclassified sequences</taxon>
        <taxon>metagenomes</taxon>
        <taxon>ecological metagenomes</taxon>
    </lineage>
</organism>
<dbReference type="PANTHER" id="PTHR45228:SF1">
    <property type="entry name" value="CYCLIC DI-GMP PHOSPHODIESTERASE TM_0186"/>
    <property type="match status" value="1"/>
</dbReference>